<dbReference type="RefSeq" id="WP_128465354.1">
    <property type="nucleotide sequence ID" value="NZ_CP035108.1"/>
</dbReference>
<evidence type="ECO:0008006" key="4">
    <source>
        <dbReference type="Google" id="ProtNLM"/>
    </source>
</evidence>
<feature type="signal peptide" evidence="1">
    <location>
        <begin position="1"/>
        <end position="20"/>
    </location>
</feature>
<reference evidence="2 3" key="1">
    <citation type="submission" date="2019-01" db="EMBL/GenBank/DDBJ databases">
        <title>Geovibrio thiophilus DSM 11263, complete genome.</title>
        <authorList>
            <person name="Spring S."/>
            <person name="Bunk B."/>
            <person name="Sproer C."/>
        </authorList>
    </citation>
    <scope>NUCLEOTIDE SEQUENCE [LARGE SCALE GENOMIC DNA]</scope>
    <source>
        <strain evidence="2 3">DSM 11263</strain>
    </source>
</reference>
<dbReference type="KEGG" id="gtl:EP073_01205"/>
<gene>
    <name evidence="2" type="ORF">EP073_01205</name>
</gene>
<accession>A0A3R5Y5A8</accession>
<keyword evidence="1" id="KW-0732">Signal</keyword>
<evidence type="ECO:0000256" key="1">
    <source>
        <dbReference type="SAM" id="SignalP"/>
    </source>
</evidence>
<organism evidence="2 3">
    <name type="scientific">Geovibrio thiophilus</name>
    <dbReference type="NCBI Taxonomy" id="139438"/>
    <lineage>
        <taxon>Bacteria</taxon>
        <taxon>Pseudomonadati</taxon>
        <taxon>Deferribacterota</taxon>
        <taxon>Deferribacteres</taxon>
        <taxon>Deferribacterales</taxon>
        <taxon>Geovibrionaceae</taxon>
        <taxon>Geovibrio</taxon>
    </lineage>
</organism>
<dbReference type="EMBL" id="CP035108">
    <property type="protein sequence ID" value="QAR32067.1"/>
    <property type="molecule type" value="Genomic_DNA"/>
</dbReference>
<dbReference type="Proteomes" id="UP000287502">
    <property type="component" value="Chromosome"/>
</dbReference>
<sequence length="96" mass="10716">MKKSLIAAIAVLFISLSAYAANPMLIGGVFNGYNKETITVGDRVYTYGEELRVVRQFRRGDAFYEEYSSLRDIRRGAEVVVTAYGSYAVHILIKGD</sequence>
<evidence type="ECO:0000313" key="2">
    <source>
        <dbReference type="EMBL" id="QAR32067.1"/>
    </source>
</evidence>
<feature type="chain" id="PRO_5018570290" description="DUF5666 domain-containing protein" evidence="1">
    <location>
        <begin position="21"/>
        <end position="96"/>
    </location>
</feature>
<evidence type="ECO:0000313" key="3">
    <source>
        <dbReference type="Proteomes" id="UP000287502"/>
    </source>
</evidence>
<proteinExistence type="predicted"/>
<name>A0A3R5Y5A8_9BACT</name>
<keyword evidence="3" id="KW-1185">Reference proteome</keyword>
<protein>
    <recommendedName>
        <fullName evidence="4">DUF5666 domain-containing protein</fullName>
    </recommendedName>
</protein>
<dbReference type="AlphaFoldDB" id="A0A3R5Y5A8"/>